<gene>
    <name evidence="2" type="ORF">VIOR3934_02742</name>
</gene>
<name>F9SX27_VIBOR</name>
<keyword evidence="1" id="KW-1133">Transmembrane helix</keyword>
<dbReference type="AlphaFoldDB" id="F9SX27"/>
<comment type="caution">
    <text evidence="2">The sequence shown here is derived from an EMBL/GenBank/DDBJ whole genome shotgun (WGS) entry which is preliminary data.</text>
</comment>
<accession>F9SX27</accession>
<dbReference type="RefSeq" id="WP_004418114.1">
    <property type="nucleotide sequence ID" value="NZ_ACZV01000005.1"/>
</dbReference>
<reference evidence="2 3" key="1">
    <citation type="journal article" date="2012" name="Int. J. Syst. Evol. Microbiol.">
        <title>Vibrio caribbeanicus sp. nov., isolated from the marine sponge Scleritoderma cyanea.</title>
        <authorList>
            <person name="Hoffmann M."/>
            <person name="Monday S.R."/>
            <person name="Allard M.W."/>
            <person name="Strain E.A."/>
            <person name="Whittaker P."/>
            <person name="Naum M."/>
            <person name="McCarthy P.J."/>
            <person name="Lopez J.V."/>
            <person name="Fischer M."/>
            <person name="Brown E.W."/>
        </authorList>
    </citation>
    <scope>NUCLEOTIDE SEQUENCE [LARGE SCALE GENOMIC DNA]</scope>
    <source>
        <strain evidence="3">CIP 102891 / ATCC 33934</strain>
    </source>
</reference>
<feature type="transmembrane region" description="Helical" evidence="1">
    <location>
        <begin position="41"/>
        <end position="57"/>
    </location>
</feature>
<keyword evidence="1" id="KW-0472">Membrane</keyword>
<sequence>MANSENYQETLKQYRRFGLMAILCMLASIVLPKGIENFSEVVVLGLRACAIVFLFLAHRKSMCPECRSIGAKVISKESCKKCGCKFV</sequence>
<evidence type="ECO:0000256" key="1">
    <source>
        <dbReference type="SAM" id="Phobius"/>
    </source>
</evidence>
<dbReference type="Proteomes" id="UP000002817">
    <property type="component" value="Unassembled WGS sequence"/>
</dbReference>
<proteinExistence type="predicted"/>
<evidence type="ECO:0000313" key="3">
    <source>
        <dbReference type="Proteomes" id="UP000002817"/>
    </source>
</evidence>
<dbReference type="EMBL" id="AFWH01000052">
    <property type="protein sequence ID" value="EGU47251.1"/>
    <property type="molecule type" value="Genomic_DNA"/>
</dbReference>
<organism evidence="2 3">
    <name type="scientific">Vibrio orientalis CIP 102891 = ATCC 33934</name>
    <dbReference type="NCBI Taxonomy" id="675816"/>
    <lineage>
        <taxon>Bacteria</taxon>
        <taxon>Pseudomonadati</taxon>
        <taxon>Pseudomonadota</taxon>
        <taxon>Gammaproteobacteria</taxon>
        <taxon>Vibrionales</taxon>
        <taxon>Vibrionaceae</taxon>
        <taxon>Vibrio</taxon>
        <taxon>Vibrio oreintalis group</taxon>
    </lineage>
</organism>
<protein>
    <submittedName>
        <fullName evidence="2">Uncharacterized protein</fullName>
    </submittedName>
</protein>
<evidence type="ECO:0000313" key="2">
    <source>
        <dbReference type="EMBL" id="EGU47251.1"/>
    </source>
</evidence>
<keyword evidence="1" id="KW-0812">Transmembrane</keyword>
<feature type="transmembrane region" description="Helical" evidence="1">
    <location>
        <begin position="17"/>
        <end position="35"/>
    </location>
</feature>